<evidence type="ECO:0000313" key="3">
    <source>
        <dbReference type="Proteomes" id="UP001465668"/>
    </source>
</evidence>
<dbReference type="EMBL" id="JARVKM010000010">
    <property type="protein sequence ID" value="KAK9779627.1"/>
    <property type="molecule type" value="Genomic_DNA"/>
</dbReference>
<gene>
    <name evidence="2" type="ORF">SCAR479_03693</name>
</gene>
<protein>
    <submittedName>
        <fullName evidence="2">Uncharacterized protein</fullName>
    </submittedName>
</protein>
<keyword evidence="1" id="KW-0472">Membrane</keyword>
<dbReference type="PANTHER" id="PTHR35394">
    <property type="entry name" value="DUF3176 DOMAIN-CONTAINING PROTEIN"/>
    <property type="match status" value="1"/>
</dbReference>
<dbReference type="InterPro" id="IPR021514">
    <property type="entry name" value="DUF3176"/>
</dbReference>
<dbReference type="PANTHER" id="PTHR35394:SF5">
    <property type="entry name" value="DUF3176 DOMAIN-CONTAINING PROTEIN"/>
    <property type="match status" value="1"/>
</dbReference>
<keyword evidence="3" id="KW-1185">Reference proteome</keyword>
<evidence type="ECO:0000313" key="2">
    <source>
        <dbReference type="EMBL" id="KAK9779627.1"/>
    </source>
</evidence>
<proteinExistence type="predicted"/>
<feature type="transmembrane region" description="Helical" evidence="1">
    <location>
        <begin position="384"/>
        <end position="407"/>
    </location>
</feature>
<evidence type="ECO:0000256" key="1">
    <source>
        <dbReference type="SAM" id="Phobius"/>
    </source>
</evidence>
<dbReference type="Proteomes" id="UP001465668">
    <property type="component" value="Unassembled WGS sequence"/>
</dbReference>
<sequence length="473" mass="52259">MGSNKTPEAQPVVNFATFDSASRGPLGSLNLFHLWRPRSLTILPLVYTASLVTISALAMGPCAQQVINIQVNNKRMWEDVNSTISVSYKYDNNYAKDGTYLTIEKNGSTGFALAYTFVVEPNMKGAFYGGYYNLGFSSFDLNCPSSDCAWLLFTSFGICSSCLDVSNTTQINETNPDLANPPAYLQTPGGWYISMNGYDKVAAKANSSSAFFPKWNNLEANIVSFVIAQTAGYFIERKYNVTECSINWQIEHFSPIIRSRKYRSGLSKDNIQEVFLRLRKYHWIGPGLLTANGNGGNDSSSSTPVGQAGFNVNIYDHLALSGFLAKILTFQGEKEDDYFASGENVVFTAANIADIMTSKILMSSPGTVAQGTMWHSESILKIRWAWLVLPLTLVAMSALLLVSTILATKRLHAPLWKSCPLPFLYHGIREWDNNEEADLSGGRLERVHAMKHQARLMSGRIVTTPEGGTWLAT</sequence>
<comment type="caution">
    <text evidence="2">The sequence shown here is derived from an EMBL/GenBank/DDBJ whole genome shotgun (WGS) entry which is preliminary data.</text>
</comment>
<organism evidence="2 3">
    <name type="scientific">Seiridium cardinale</name>
    <dbReference type="NCBI Taxonomy" id="138064"/>
    <lineage>
        <taxon>Eukaryota</taxon>
        <taxon>Fungi</taxon>
        <taxon>Dikarya</taxon>
        <taxon>Ascomycota</taxon>
        <taxon>Pezizomycotina</taxon>
        <taxon>Sordariomycetes</taxon>
        <taxon>Xylariomycetidae</taxon>
        <taxon>Amphisphaeriales</taxon>
        <taxon>Sporocadaceae</taxon>
        <taxon>Seiridium</taxon>
    </lineage>
</organism>
<keyword evidence="1" id="KW-1133">Transmembrane helix</keyword>
<accession>A0ABR2Y0P5</accession>
<name>A0ABR2Y0P5_9PEZI</name>
<reference evidence="2 3" key="1">
    <citation type="submission" date="2024-02" db="EMBL/GenBank/DDBJ databases">
        <title>First draft genome assembly of two strains of Seiridium cardinale.</title>
        <authorList>
            <person name="Emiliani G."/>
            <person name="Scali E."/>
        </authorList>
    </citation>
    <scope>NUCLEOTIDE SEQUENCE [LARGE SCALE GENOMIC DNA]</scope>
    <source>
        <strain evidence="2 3">BM-138-000479</strain>
    </source>
</reference>
<dbReference type="Pfam" id="PF11374">
    <property type="entry name" value="DUF3176"/>
    <property type="match status" value="1"/>
</dbReference>
<keyword evidence="1" id="KW-0812">Transmembrane</keyword>